<dbReference type="AlphaFoldDB" id="I0HHZ6"/>
<dbReference type="PATRIC" id="fig|512565.3.peg.7422"/>
<organism evidence="1 2">
    <name type="scientific">Actinoplanes missouriensis (strain ATCC 14538 / DSM 43046 / CBS 188.64 / JCM 3121 / NBRC 102363 / NCIMB 12654 / NRRL B-3342 / UNCC 431)</name>
    <dbReference type="NCBI Taxonomy" id="512565"/>
    <lineage>
        <taxon>Bacteria</taxon>
        <taxon>Bacillati</taxon>
        <taxon>Actinomycetota</taxon>
        <taxon>Actinomycetes</taxon>
        <taxon>Micromonosporales</taxon>
        <taxon>Micromonosporaceae</taxon>
        <taxon>Actinoplanes</taxon>
    </lineage>
</organism>
<reference evidence="1 2" key="1">
    <citation type="submission" date="2012-02" db="EMBL/GenBank/DDBJ databases">
        <title>Complete genome sequence of Actinoplanes missouriensis 431 (= NBRC 102363).</title>
        <authorList>
            <person name="Ohnishi Y."/>
            <person name="Ishikawa J."/>
            <person name="Sekine M."/>
            <person name="Hosoyama A."/>
            <person name="Harada T."/>
            <person name="Narita H."/>
            <person name="Hata T."/>
            <person name="Konno Y."/>
            <person name="Tutikane K."/>
            <person name="Fujita N."/>
            <person name="Horinouchi S."/>
            <person name="Hayakawa M."/>
        </authorList>
    </citation>
    <scope>NUCLEOTIDE SEQUENCE [LARGE SCALE GENOMIC DNA]</scope>
    <source>
        <strain evidence="2">ATCC 14538 / DSM 43046 / CBS 188.64 / JCM 3121 / NBRC 102363 / NCIMB 12654 / NRRL B-3342 / UNCC 431</strain>
    </source>
</reference>
<evidence type="ECO:0000313" key="2">
    <source>
        <dbReference type="Proteomes" id="UP000007882"/>
    </source>
</evidence>
<dbReference type="KEGG" id="ams:AMIS_74130"/>
<dbReference type="RefSeq" id="WP_014447517.1">
    <property type="nucleotide sequence ID" value="NC_017093.1"/>
</dbReference>
<dbReference type="Proteomes" id="UP000007882">
    <property type="component" value="Chromosome"/>
</dbReference>
<evidence type="ECO:0000313" key="1">
    <source>
        <dbReference type="EMBL" id="BAL92633.1"/>
    </source>
</evidence>
<dbReference type="EMBL" id="AP012319">
    <property type="protein sequence ID" value="BAL92633.1"/>
    <property type="molecule type" value="Genomic_DNA"/>
</dbReference>
<keyword evidence="2" id="KW-1185">Reference proteome</keyword>
<accession>I0HHZ6</accession>
<dbReference type="STRING" id="512565.AMIS_74130"/>
<protein>
    <submittedName>
        <fullName evidence="1">Uncharacterized protein</fullName>
    </submittedName>
</protein>
<gene>
    <name evidence="1" type="ordered locus">AMIS_74130</name>
</gene>
<dbReference type="HOGENOM" id="CLU_2662831_0_0_11"/>
<sequence length="75" mass="8419">MSLRTIRRHSWPLDAEAATELLQADLPGWVVTYRPGLPGIFWAERLRETGSSAVWCSDPAGVYATIENLCDEDTR</sequence>
<name>I0HHZ6_ACTM4</name>
<proteinExistence type="predicted"/>